<evidence type="ECO:0000256" key="5">
    <source>
        <dbReference type="ARBA" id="ARBA00022679"/>
    </source>
</evidence>
<dbReference type="PANTHER" id="PTHR46632">
    <property type="entry name" value="E3 UBIQUITIN-PROTEIN LIGASE SINA-LIKE 4"/>
    <property type="match status" value="1"/>
</dbReference>
<gene>
    <name evidence="14" type="ORF">CR513_10195</name>
</gene>
<dbReference type="InterPro" id="IPR044286">
    <property type="entry name" value="SINL_plant"/>
</dbReference>
<dbReference type="SUPFAM" id="SSF49599">
    <property type="entry name" value="TRAF domain-like"/>
    <property type="match status" value="1"/>
</dbReference>
<comment type="catalytic activity">
    <reaction evidence="1">
        <text>S-ubiquitinyl-[E2 ubiquitin-conjugating enzyme]-L-cysteine + [acceptor protein]-L-lysine = [E2 ubiquitin-conjugating enzyme]-L-cysteine + N(6)-ubiquitinyl-[acceptor protein]-L-lysine.</text>
        <dbReference type="EC" id="2.3.2.27"/>
    </reaction>
</comment>
<comment type="pathway">
    <text evidence="2">Protein modification; protein ubiquitination.</text>
</comment>
<evidence type="ECO:0000256" key="10">
    <source>
        <dbReference type="ARBA" id="ARBA00024004"/>
    </source>
</evidence>
<name>A0A371HSY1_MUCPR</name>
<dbReference type="Pfam" id="PF21362">
    <property type="entry name" value="Sina_RING"/>
    <property type="match status" value="1"/>
</dbReference>
<dbReference type="PROSITE" id="PS51081">
    <property type="entry name" value="ZF_SIAH"/>
    <property type="match status" value="1"/>
</dbReference>
<evidence type="ECO:0000256" key="7">
    <source>
        <dbReference type="ARBA" id="ARBA00022771"/>
    </source>
</evidence>
<proteinExistence type="inferred from homology"/>
<keyword evidence="7 11" id="KW-0863">Zinc-finger</keyword>
<comment type="function">
    <text evidence="10">E3 ubiquitin-protein ligase that mediates ubiquitination and subsequent proteasomal degradation of target proteins. E3 ubiquitin ligases accept ubiquitin from an E2 ubiquitin-conjugating enzyme in the form of a thioester and then directly transfers the ubiquitin to targeted substrates. It probably triggers the ubiquitin-mediated degradation of different substrates.</text>
</comment>
<keyword evidence="9" id="KW-0862">Zinc</keyword>
<evidence type="ECO:0000259" key="13">
    <source>
        <dbReference type="PROSITE" id="PS51081"/>
    </source>
</evidence>
<dbReference type="PANTHER" id="PTHR46632:SF16">
    <property type="entry name" value="E3 UBIQUITIN-PROTEIN LIGASE SINA-LIKE 10"/>
    <property type="match status" value="1"/>
</dbReference>
<feature type="domain" description="SIAH-type" evidence="13">
    <location>
        <begin position="167"/>
        <end position="225"/>
    </location>
</feature>
<feature type="non-terminal residue" evidence="14">
    <location>
        <position position="1"/>
    </location>
</feature>
<dbReference type="GO" id="GO:0016567">
    <property type="term" value="P:protein ubiquitination"/>
    <property type="evidence" value="ECO:0007669"/>
    <property type="project" value="UniProtKB-UniPathway"/>
</dbReference>
<protein>
    <recommendedName>
        <fullName evidence="4">RING-type E3 ubiquitin transferase</fullName>
        <ecNumber evidence="4">2.3.2.27</ecNumber>
    </recommendedName>
</protein>
<dbReference type="Pfam" id="PF21361">
    <property type="entry name" value="Sina_ZnF"/>
    <property type="match status" value="1"/>
</dbReference>
<dbReference type="GO" id="GO:0061630">
    <property type="term" value="F:ubiquitin protein ligase activity"/>
    <property type="evidence" value="ECO:0007669"/>
    <property type="project" value="UniProtKB-EC"/>
</dbReference>
<evidence type="ECO:0000256" key="11">
    <source>
        <dbReference type="PROSITE-ProRule" id="PRU00455"/>
    </source>
</evidence>
<evidence type="ECO:0000313" key="14">
    <source>
        <dbReference type="EMBL" id="RDY05898.1"/>
    </source>
</evidence>
<dbReference type="EC" id="2.3.2.27" evidence="4"/>
<evidence type="ECO:0000256" key="8">
    <source>
        <dbReference type="ARBA" id="ARBA00022786"/>
    </source>
</evidence>
<dbReference type="CDD" id="cd16571">
    <property type="entry name" value="RING-HC_SIAHs"/>
    <property type="match status" value="1"/>
</dbReference>
<evidence type="ECO:0000256" key="1">
    <source>
        <dbReference type="ARBA" id="ARBA00000900"/>
    </source>
</evidence>
<dbReference type="Proteomes" id="UP000257109">
    <property type="component" value="Unassembled WGS sequence"/>
</dbReference>
<keyword evidence="5" id="KW-0808">Transferase</keyword>
<evidence type="ECO:0000256" key="12">
    <source>
        <dbReference type="SAM" id="MobiDB-lite"/>
    </source>
</evidence>
<evidence type="ECO:0000256" key="9">
    <source>
        <dbReference type="ARBA" id="ARBA00022833"/>
    </source>
</evidence>
<feature type="region of interest" description="Disordered" evidence="12">
    <location>
        <begin position="1"/>
        <end position="62"/>
    </location>
</feature>
<keyword evidence="6" id="KW-0479">Metal-binding</keyword>
<evidence type="ECO:0000313" key="15">
    <source>
        <dbReference type="Proteomes" id="UP000257109"/>
    </source>
</evidence>
<comment type="caution">
    <text evidence="14">The sequence shown here is derived from an EMBL/GenBank/DDBJ whole genome shotgun (WGS) entry which is preliminary data.</text>
</comment>
<dbReference type="Gene3D" id="3.30.40.10">
    <property type="entry name" value="Zinc/RING finger domain, C3HC4 (zinc finger)"/>
    <property type="match status" value="1"/>
</dbReference>
<evidence type="ECO:0000256" key="4">
    <source>
        <dbReference type="ARBA" id="ARBA00012483"/>
    </source>
</evidence>
<sequence length="350" mass="39511">MVSPRMINNRYPPEYRPRNPIEELEMLGELSNTEEDYSSTDEDESNEGEEESEEEYSDSNEAEVDDIDHAALPSVNRDVIIPFVQVPTTTPPAPSNGGANDMSMLLTDPDIFDCYVCYETLSIPVYQCVNGHILCSTCCCKVGHKCPLCSMLVGDKRCRAMEAVLASMKSACSNARYGCKMMVRYSEKREHDKTCAFVPCSCPQPNCNWLSHSSQLGQHLTQDHSFYIISFQYGQFFNVRFRYNTRFRFLQSSSDGKLFVINNQMEDTKNLVFLSHIGPNSLVSQFYYEVKAMSNGGVLLPQTSVETTQGGTFALPLRFSSIPHEMLSLSRWIDLQFRITTHSDEGPSTS</sequence>
<evidence type="ECO:0000256" key="6">
    <source>
        <dbReference type="ARBA" id="ARBA00022723"/>
    </source>
</evidence>
<dbReference type="EMBL" id="QJKJ01001787">
    <property type="protein sequence ID" value="RDY05898.1"/>
    <property type="molecule type" value="Genomic_DNA"/>
</dbReference>
<feature type="compositionally biased region" description="Acidic residues" evidence="12">
    <location>
        <begin position="22"/>
        <end position="62"/>
    </location>
</feature>
<dbReference type="GO" id="GO:0008270">
    <property type="term" value="F:zinc ion binding"/>
    <property type="evidence" value="ECO:0007669"/>
    <property type="project" value="UniProtKB-KW"/>
</dbReference>
<dbReference type="InterPro" id="IPR049548">
    <property type="entry name" value="Sina-like_RING"/>
</dbReference>
<dbReference type="InterPro" id="IPR013083">
    <property type="entry name" value="Znf_RING/FYVE/PHD"/>
</dbReference>
<comment type="similarity">
    <text evidence="3">Belongs to the SINA (Seven in absentia) family.</text>
</comment>
<evidence type="ECO:0000256" key="3">
    <source>
        <dbReference type="ARBA" id="ARBA00009119"/>
    </source>
</evidence>
<reference evidence="14" key="1">
    <citation type="submission" date="2018-05" db="EMBL/GenBank/DDBJ databases">
        <title>Draft genome of Mucuna pruriens seed.</title>
        <authorList>
            <person name="Nnadi N.E."/>
            <person name="Vos R."/>
            <person name="Hasami M.H."/>
            <person name="Devisetty U.K."/>
            <person name="Aguiy J.C."/>
        </authorList>
    </citation>
    <scope>NUCLEOTIDE SEQUENCE [LARGE SCALE GENOMIC DNA]</scope>
    <source>
        <strain evidence="14">JCA_2017</strain>
    </source>
</reference>
<organism evidence="14 15">
    <name type="scientific">Mucuna pruriens</name>
    <name type="common">Velvet bean</name>
    <name type="synonym">Dolichos pruriens</name>
    <dbReference type="NCBI Taxonomy" id="157652"/>
    <lineage>
        <taxon>Eukaryota</taxon>
        <taxon>Viridiplantae</taxon>
        <taxon>Streptophyta</taxon>
        <taxon>Embryophyta</taxon>
        <taxon>Tracheophyta</taxon>
        <taxon>Spermatophyta</taxon>
        <taxon>Magnoliopsida</taxon>
        <taxon>eudicotyledons</taxon>
        <taxon>Gunneridae</taxon>
        <taxon>Pentapetalae</taxon>
        <taxon>rosids</taxon>
        <taxon>fabids</taxon>
        <taxon>Fabales</taxon>
        <taxon>Fabaceae</taxon>
        <taxon>Papilionoideae</taxon>
        <taxon>50 kb inversion clade</taxon>
        <taxon>NPAAA clade</taxon>
        <taxon>indigoferoid/millettioid clade</taxon>
        <taxon>Phaseoleae</taxon>
        <taxon>Mucuna</taxon>
    </lineage>
</organism>
<evidence type="ECO:0000256" key="2">
    <source>
        <dbReference type="ARBA" id="ARBA00004906"/>
    </source>
</evidence>
<dbReference type="OrthoDB" id="1433745at2759"/>
<dbReference type="AlphaFoldDB" id="A0A371HSY1"/>
<dbReference type="InterPro" id="IPR013010">
    <property type="entry name" value="Znf_SIAH"/>
</dbReference>
<keyword evidence="8" id="KW-0833">Ubl conjugation pathway</keyword>
<accession>A0A371HSY1</accession>
<dbReference type="UniPathway" id="UPA00143"/>
<keyword evidence="15" id="KW-1185">Reference proteome</keyword>